<dbReference type="Gene3D" id="2.60.120.10">
    <property type="entry name" value="Jelly Rolls"/>
    <property type="match status" value="1"/>
</dbReference>
<evidence type="ECO:0000313" key="2">
    <source>
        <dbReference type="EMBL" id="SVB46719.1"/>
    </source>
</evidence>
<dbReference type="CDD" id="cd20292">
    <property type="entry name" value="cupin_QdtA-like"/>
    <property type="match status" value="1"/>
</dbReference>
<proteinExistence type="predicted"/>
<gene>
    <name evidence="2" type="ORF">METZ01_LOCUS199573</name>
</gene>
<feature type="domain" description="Sugar 3,4-ketoisomerase QdtA cupin" evidence="1">
    <location>
        <begin position="1"/>
        <end position="125"/>
    </location>
</feature>
<reference evidence="2" key="1">
    <citation type="submission" date="2018-05" db="EMBL/GenBank/DDBJ databases">
        <authorList>
            <person name="Lanie J.A."/>
            <person name="Ng W.-L."/>
            <person name="Kazmierczak K.M."/>
            <person name="Andrzejewski T.M."/>
            <person name="Davidsen T.M."/>
            <person name="Wayne K.J."/>
            <person name="Tettelin H."/>
            <person name="Glass J.I."/>
            <person name="Rusch D."/>
            <person name="Podicherti R."/>
            <person name="Tsui H.-C.T."/>
            <person name="Winkler M.E."/>
        </authorList>
    </citation>
    <scope>NUCLEOTIDE SEQUENCE</scope>
</reference>
<dbReference type="EMBL" id="UINC01043127">
    <property type="protein sequence ID" value="SVB46719.1"/>
    <property type="molecule type" value="Genomic_DNA"/>
</dbReference>
<accession>A0A382E8K2</accession>
<dbReference type="Pfam" id="PF05523">
    <property type="entry name" value="FdtA"/>
    <property type="match status" value="1"/>
</dbReference>
<dbReference type="InterPro" id="IPR008894">
    <property type="entry name" value="QdtA_cupin_dom"/>
</dbReference>
<organism evidence="2">
    <name type="scientific">marine metagenome</name>
    <dbReference type="NCBI Taxonomy" id="408172"/>
    <lineage>
        <taxon>unclassified sequences</taxon>
        <taxon>metagenomes</taxon>
        <taxon>ecological metagenomes</taxon>
    </lineage>
</organism>
<evidence type="ECO:0000259" key="1">
    <source>
        <dbReference type="Pfam" id="PF05523"/>
    </source>
</evidence>
<dbReference type="AlphaFoldDB" id="A0A382E8K2"/>
<dbReference type="InterPro" id="IPR011051">
    <property type="entry name" value="RmlC_Cupin_sf"/>
</dbReference>
<dbReference type="InterPro" id="IPR014710">
    <property type="entry name" value="RmlC-like_jellyroll"/>
</dbReference>
<sequence>MIELPYLKENNGDLVAVEGESNVIPFSIKRVFNVRAQKGNIRGRHAHRQCSQLLICTNGSIEVKCDDGSTNELYVLDKPNFGLLIAPGVWAEQRYMENNTILTVLCDRPFEEVDYLRNYEDFIIFAKK</sequence>
<name>A0A382E8K2_9ZZZZ</name>
<dbReference type="SUPFAM" id="SSF51182">
    <property type="entry name" value="RmlC-like cupins"/>
    <property type="match status" value="1"/>
</dbReference>
<protein>
    <recommendedName>
        <fullName evidence="1">Sugar 3,4-ketoisomerase QdtA cupin domain-containing protein</fullName>
    </recommendedName>
</protein>